<comment type="similarity">
    <text evidence="8">Belongs to the radical SAM superfamily. 7-carboxy-7-deazaguanine synthase family.</text>
</comment>
<evidence type="ECO:0000256" key="1">
    <source>
        <dbReference type="ARBA" id="ARBA00022485"/>
    </source>
</evidence>
<dbReference type="InterPro" id="IPR058240">
    <property type="entry name" value="rSAM_sf"/>
</dbReference>
<dbReference type="CDD" id="cd01335">
    <property type="entry name" value="Radical_SAM"/>
    <property type="match status" value="1"/>
</dbReference>
<keyword evidence="6 8" id="KW-0411">Iron-sulfur</keyword>
<dbReference type="PANTHER" id="PTHR42836">
    <property type="entry name" value="7-CARBOXY-7-DEAZAGUANINE SYNTHASE"/>
    <property type="match status" value="1"/>
</dbReference>
<comment type="cofactor">
    <cofactor evidence="8">
        <name>[4Fe-4S] cluster</name>
        <dbReference type="ChEBI" id="CHEBI:49883"/>
    </cofactor>
    <text evidence="8">Binds 1 [4Fe-4S] cluster. The cluster is coordinated with 3 cysteines and an exchangeable S-adenosyl-L-methionine.</text>
</comment>
<feature type="binding site" evidence="8">
    <location>
        <position position="49"/>
    </location>
    <ligand>
        <name>substrate</name>
    </ligand>
</feature>
<dbReference type="InterPro" id="IPR013785">
    <property type="entry name" value="Aldolase_TIM"/>
</dbReference>
<dbReference type="GO" id="GO:0000287">
    <property type="term" value="F:magnesium ion binding"/>
    <property type="evidence" value="ECO:0007669"/>
    <property type="project" value="UniProtKB-UniRule"/>
</dbReference>
<comment type="subunit">
    <text evidence="8">Homodimer.</text>
</comment>
<comment type="function">
    <text evidence="8">Catalyzes the complex heterocyclic radical-mediated conversion of 6-carboxy-5,6,7,8-tetrahydropterin (CPH4) to 7-carboxy-7-deazaguanine (CDG), a step common to the biosynthetic pathways of all 7-deazapurine-containing compounds.</text>
</comment>
<dbReference type="STRING" id="1122142.SAMN02910414_02094"/>
<comment type="catalytic activity">
    <reaction evidence="8">
        <text>6-carboxy-5,6,7,8-tetrahydropterin + H(+) = 7-carboxy-7-carbaguanine + NH4(+)</text>
        <dbReference type="Rhea" id="RHEA:27974"/>
        <dbReference type="ChEBI" id="CHEBI:15378"/>
        <dbReference type="ChEBI" id="CHEBI:28938"/>
        <dbReference type="ChEBI" id="CHEBI:61032"/>
        <dbReference type="ChEBI" id="CHEBI:61036"/>
        <dbReference type="EC" id="4.3.99.3"/>
    </reaction>
</comment>
<keyword evidence="11" id="KW-1185">Reference proteome</keyword>
<feature type="binding site" evidence="8">
    <location>
        <position position="60"/>
    </location>
    <ligand>
        <name>[4Fe-4S] cluster</name>
        <dbReference type="ChEBI" id="CHEBI:49883"/>
        <note>4Fe-4S-S-AdoMet</note>
    </ligand>
</feature>
<dbReference type="Pfam" id="PF04055">
    <property type="entry name" value="Radical_SAM"/>
    <property type="match status" value="1"/>
</dbReference>
<dbReference type="InterPro" id="IPR007197">
    <property type="entry name" value="rSAM"/>
</dbReference>
<feature type="binding site" evidence="8">
    <location>
        <position position="62"/>
    </location>
    <ligand>
        <name>Mg(2+)</name>
        <dbReference type="ChEBI" id="CHEBI:18420"/>
    </ligand>
</feature>
<dbReference type="RefSeq" id="WP_330390000.1">
    <property type="nucleotide sequence ID" value="NZ_FNPG01000027.1"/>
</dbReference>
<organism evidence="10 11">
    <name type="scientific">Lachnobacterium bovis DSM 14045</name>
    <dbReference type="NCBI Taxonomy" id="1122142"/>
    <lineage>
        <taxon>Bacteria</taxon>
        <taxon>Bacillati</taxon>
        <taxon>Bacillota</taxon>
        <taxon>Clostridia</taxon>
        <taxon>Lachnospirales</taxon>
        <taxon>Lachnospiraceae</taxon>
        <taxon>Lachnobacterium</taxon>
    </lineage>
</organism>
<feature type="binding site" evidence="8">
    <location>
        <begin position="34"/>
        <end position="36"/>
    </location>
    <ligand>
        <name>substrate</name>
    </ligand>
</feature>
<dbReference type="Gene3D" id="3.20.20.70">
    <property type="entry name" value="Aldolase class I"/>
    <property type="match status" value="1"/>
</dbReference>
<proteinExistence type="inferred from homology"/>
<dbReference type="EMBL" id="FNPG01000027">
    <property type="protein sequence ID" value="SDY66841.1"/>
    <property type="molecule type" value="Genomic_DNA"/>
</dbReference>
<keyword evidence="7 8" id="KW-0456">Lyase</keyword>
<dbReference type="GO" id="GO:0016840">
    <property type="term" value="F:carbon-nitrogen lyase activity"/>
    <property type="evidence" value="ECO:0007669"/>
    <property type="project" value="UniProtKB-UniRule"/>
</dbReference>
<comment type="cofactor">
    <cofactor evidence="8">
        <name>S-adenosyl-L-methionine</name>
        <dbReference type="ChEBI" id="CHEBI:59789"/>
    </cofactor>
    <text evidence="8">Binds 1 S-adenosyl-L-methionine per subunit.</text>
</comment>
<dbReference type="EC" id="4.3.99.3" evidence="8"/>
<feature type="binding site" evidence="8">
    <location>
        <begin position="59"/>
        <end position="61"/>
    </location>
    <ligand>
        <name>S-adenosyl-L-methionine</name>
        <dbReference type="ChEBI" id="CHEBI:59789"/>
    </ligand>
</feature>
<dbReference type="SFLD" id="SFLDS00029">
    <property type="entry name" value="Radical_SAM"/>
    <property type="match status" value="1"/>
</dbReference>
<dbReference type="HAMAP" id="MF_00917">
    <property type="entry name" value="QueE"/>
    <property type="match status" value="1"/>
</dbReference>
<dbReference type="PIRSF" id="PIRSF000370">
    <property type="entry name" value="QueE"/>
    <property type="match status" value="1"/>
</dbReference>
<evidence type="ECO:0000259" key="9">
    <source>
        <dbReference type="PROSITE" id="PS51918"/>
    </source>
</evidence>
<dbReference type="UniPathway" id="UPA00391"/>
<dbReference type="InterPro" id="IPR024924">
    <property type="entry name" value="7-CO-7-deazaguanine_synth-like"/>
</dbReference>
<evidence type="ECO:0000256" key="3">
    <source>
        <dbReference type="ARBA" id="ARBA00022723"/>
    </source>
</evidence>
<dbReference type="NCBIfam" id="TIGR03963">
    <property type="entry name" value="rSAM_QueE_Clost"/>
    <property type="match status" value="1"/>
</dbReference>
<comment type="pathway">
    <text evidence="8">Purine metabolism; 7-cyano-7-deazaguanine biosynthesis.</text>
</comment>
<name>A0A1H3LR26_9FIRM</name>
<dbReference type="InterPro" id="IPR023868">
    <property type="entry name" value="7-CO-7-deazaGua_synth_put_Clo"/>
</dbReference>
<keyword evidence="8" id="KW-0671">Queuosine biosynthesis</keyword>
<dbReference type="PROSITE" id="PS51918">
    <property type="entry name" value="RADICAL_SAM"/>
    <property type="match status" value="1"/>
</dbReference>
<feature type="domain" description="Radical SAM core" evidence="9">
    <location>
        <begin position="40"/>
        <end position="238"/>
    </location>
</feature>
<sequence length="243" mass="27926">MENISSDIENITKEIKKEKSDTITYKVVEKFVSINGEGQKAGQLAIFIRFQGCNLNCVYCDTKWANQKEAKYHLMTAQQIIDYIKSTNVKNVTLTGGEPLRQENIMYLLEKLSLIENINVEIETNGSVSIAETKKIKNSPSITLDYKLPDSNMEKYMDLSNYDFLESKDTVKFVCSSINDLKKAKDIIEKYSLTSKCKVYLSSVFEKITPAEIVDFMKEHNMNDINLQLQMHKYIWDPNLKGV</sequence>
<dbReference type="GO" id="GO:1904047">
    <property type="term" value="F:S-adenosyl-L-methionine binding"/>
    <property type="evidence" value="ECO:0007669"/>
    <property type="project" value="UniProtKB-UniRule"/>
</dbReference>
<dbReference type="AlphaFoldDB" id="A0A1H3LR26"/>
<dbReference type="GO" id="GO:0051539">
    <property type="term" value="F:4 iron, 4 sulfur cluster binding"/>
    <property type="evidence" value="ECO:0007669"/>
    <property type="project" value="UniProtKB-UniRule"/>
</dbReference>
<keyword evidence="5 8" id="KW-0408">Iron</keyword>
<evidence type="ECO:0000313" key="10">
    <source>
        <dbReference type="EMBL" id="SDY66841.1"/>
    </source>
</evidence>
<dbReference type="SUPFAM" id="SSF102114">
    <property type="entry name" value="Radical SAM enzymes"/>
    <property type="match status" value="1"/>
</dbReference>
<evidence type="ECO:0000313" key="11">
    <source>
        <dbReference type="Proteomes" id="UP000183918"/>
    </source>
</evidence>
<comment type="cofactor">
    <cofactor evidence="8">
        <name>Mg(2+)</name>
        <dbReference type="ChEBI" id="CHEBI:18420"/>
    </cofactor>
</comment>
<protein>
    <recommendedName>
        <fullName evidence="8">7-carboxy-7-deazaguanine synthase</fullName>
        <shortName evidence="8">CDG synthase</shortName>
        <ecNumber evidence="8">4.3.99.3</ecNumber>
    </recommendedName>
    <alternativeName>
        <fullName evidence="8">Queuosine biosynthesis protein QueE</fullName>
    </alternativeName>
</protein>
<comment type="caution">
    <text evidence="8">Lacks conserved residue(s) required for the propagation of feature annotation.</text>
</comment>
<feature type="binding site" evidence="8">
    <location>
        <position position="97"/>
    </location>
    <ligand>
        <name>S-adenosyl-L-methionine</name>
        <dbReference type="ChEBI" id="CHEBI:59789"/>
    </ligand>
</feature>
<gene>
    <name evidence="8" type="primary">queE</name>
    <name evidence="10" type="ORF">SAMN02910414_02094</name>
</gene>
<evidence type="ECO:0000256" key="5">
    <source>
        <dbReference type="ARBA" id="ARBA00023004"/>
    </source>
</evidence>
<keyword evidence="2 8" id="KW-0949">S-adenosyl-L-methionine</keyword>
<keyword evidence="4 8" id="KW-0460">Magnesium</keyword>
<dbReference type="PANTHER" id="PTHR42836:SF1">
    <property type="entry name" value="7-CARBOXY-7-DEAZAGUANINE SYNTHASE"/>
    <property type="match status" value="1"/>
</dbReference>
<evidence type="ECO:0000256" key="2">
    <source>
        <dbReference type="ARBA" id="ARBA00022691"/>
    </source>
</evidence>
<dbReference type="GO" id="GO:0008616">
    <property type="term" value="P:tRNA queuosine(34) biosynthetic process"/>
    <property type="evidence" value="ECO:0007669"/>
    <property type="project" value="UniProtKB-UniRule"/>
</dbReference>
<feature type="binding site" evidence="8">
    <location>
        <position position="95"/>
    </location>
    <ligand>
        <name>substrate</name>
    </ligand>
</feature>
<feature type="binding site" evidence="8">
    <location>
        <position position="57"/>
    </location>
    <ligand>
        <name>[4Fe-4S] cluster</name>
        <dbReference type="ChEBI" id="CHEBI:49883"/>
        <note>4Fe-4S-S-AdoMet</note>
    </ligand>
</feature>
<accession>A0A1H3LR26</accession>
<evidence type="ECO:0000256" key="6">
    <source>
        <dbReference type="ARBA" id="ARBA00023014"/>
    </source>
</evidence>
<evidence type="ECO:0000256" key="8">
    <source>
        <dbReference type="HAMAP-Rule" id="MF_00917"/>
    </source>
</evidence>
<dbReference type="Proteomes" id="UP000183918">
    <property type="component" value="Unassembled WGS sequence"/>
</dbReference>
<evidence type="ECO:0000256" key="7">
    <source>
        <dbReference type="ARBA" id="ARBA00023239"/>
    </source>
</evidence>
<keyword evidence="3 8" id="KW-0479">Metal-binding</keyword>
<keyword evidence="1 8" id="KW-0004">4Fe-4S</keyword>
<feature type="binding site" evidence="8">
    <location>
        <position position="53"/>
    </location>
    <ligand>
        <name>[4Fe-4S] cluster</name>
        <dbReference type="ChEBI" id="CHEBI:49883"/>
        <note>4Fe-4S-S-AdoMet</note>
    </ligand>
</feature>
<reference evidence="10 11" key="1">
    <citation type="submission" date="2016-10" db="EMBL/GenBank/DDBJ databases">
        <authorList>
            <person name="de Groot N.N."/>
        </authorList>
    </citation>
    <scope>NUCLEOTIDE SEQUENCE [LARGE SCALE GENOMIC DNA]</scope>
    <source>
        <strain evidence="10 11">DSM 14045</strain>
    </source>
</reference>
<evidence type="ECO:0000256" key="4">
    <source>
        <dbReference type="ARBA" id="ARBA00022842"/>
    </source>
</evidence>